<dbReference type="EMBL" id="BAAFGK010000005">
    <property type="protein sequence ID" value="GAB0058421.1"/>
    <property type="molecule type" value="Genomic_DNA"/>
</dbReference>
<gene>
    <name evidence="1 2" type="primary">anmK</name>
    <name evidence="2" type="ORF">SIID45300_02770</name>
</gene>
<sequence>MDEARIAIGLMSGTSADGIDAVLVRTDGVRAPRVLADLHLPYPEDLHRRILALYQPGENEIDRLGVLHRELGGRFAEAALRVCQRGGLSIERVAVIGSHGQTVRHRPPDFTLQIADPFVIAARTGVVTVADFRPADLARGGEGAPLVPLFHQVLFARPGQRVAVVNLGGIANVTALAGDDRAPLIAGDTGPANTLLDLLATRLNGGARAVDRNGDAARRGRVDDEALAWLMAHPYLARPFPKSTGREAFGSELLERFLTIFPHLAGDDGFATLTRFTVESVVEAACRLLPPYPERMILCGGGARNPALVAGMAHRLPLARIADAEDLGVDVSTLEAQAFAWFAVRTLRGLTSSVTGATGAEMPAVLGAIHPVTVGQV</sequence>
<keyword evidence="1 2" id="KW-0808">Transferase</keyword>
<keyword evidence="1" id="KW-0067">ATP-binding</keyword>
<feature type="binding site" evidence="1">
    <location>
        <begin position="13"/>
        <end position="20"/>
    </location>
    <ligand>
        <name>ATP</name>
        <dbReference type="ChEBI" id="CHEBI:30616"/>
    </ligand>
</feature>
<dbReference type="InterPro" id="IPR005338">
    <property type="entry name" value="Anhydro_N_Ac-Mur_kinase"/>
</dbReference>
<dbReference type="Proteomes" id="UP001628193">
    <property type="component" value="Unassembled WGS sequence"/>
</dbReference>
<dbReference type="InterPro" id="IPR043129">
    <property type="entry name" value="ATPase_NBD"/>
</dbReference>
<comment type="caution">
    <text evidence="2">The sequence shown here is derived from an EMBL/GenBank/DDBJ whole genome shotgun (WGS) entry which is preliminary data.</text>
</comment>
<dbReference type="GO" id="GO:0016301">
    <property type="term" value="F:kinase activity"/>
    <property type="evidence" value="ECO:0007669"/>
    <property type="project" value="UniProtKB-KW"/>
</dbReference>
<evidence type="ECO:0000256" key="1">
    <source>
        <dbReference type="HAMAP-Rule" id="MF_01270"/>
    </source>
</evidence>
<evidence type="ECO:0000313" key="2">
    <source>
        <dbReference type="EMBL" id="GAB0058421.1"/>
    </source>
</evidence>
<comment type="catalytic activity">
    <reaction evidence="1">
        <text>1,6-anhydro-N-acetyl-beta-muramate + ATP + H2O = N-acetyl-D-muramate 6-phosphate + ADP + H(+)</text>
        <dbReference type="Rhea" id="RHEA:24952"/>
        <dbReference type="ChEBI" id="CHEBI:15377"/>
        <dbReference type="ChEBI" id="CHEBI:15378"/>
        <dbReference type="ChEBI" id="CHEBI:30616"/>
        <dbReference type="ChEBI" id="CHEBI:58690"/>
        <dbReference type="ChEBI" id="CHEBI:58722"/>
        <dbReference type="ChEBI" id="CHEBI:456216"/>
        <dbReference type="EC" id="2.7.1.170"/>
    </reaction>
</comment>
<keyword evidence="1" id="KW-0119">Carbohydrate metabolism</keyword>
<reference evidence="2 3" key="1">
    <citation type="submission" date="2024-05" db="EMBL/GenBank/DDBJ databases">
        <authorList>
            <consortium name="Candidatus Magnetaquicoccaceae bacterium FCR-1 genome sequencing consortium"/>
            <person name="Shimoshige H."/>
            <person name="Shimamura S."/>
            <person name="Taoka A."/>
            <person name="Kobayashi H."/>
            <person name="Maekawa T."/>
        </authorList>
    </citation>
    <scope>NUCLEOTIDE SEQUENCE [LARGE SCALE GENOMIC DNA]</scope>
    <source>
        <strain evidence="2 3">FCR-1</strain>
    </source>
</reference>
<comment type="similarity">
    <text evidence="1">Belongs to the anhydro-N-acetylmuramic acid kinase family.</text>
</comment>
<keyword evidence="3" id="KW-1185">Reference proteome</keyword>
<dbReference type="PANTHER" id="PTHR30605">
    <property type="entry name" value="ANHYDRO-N-ACETYLMURAMIC ACID KINASE"/>
    <property type="match status" value="1"/>
</dbReference>
<keyword evidence="1 2" id="KW-0418">Kinase</keyword>
<dbReference type="HAMAP" id="MF_01270">
    <property type="entry name" value="AnhMurNAc_kinase"/>
    <property type="match status" value="1"/>
</dbReference>
<comment type="pathway">
    <text evidence="1">Cell wall biogenesis; peptidoglycan recycling.</text>
</comment>
<dbReference type="PANTHER" id="PTHR30605:SF0">
    <property type="entry name" value="ANHYDRO-N-ACETYLMURAMIC ACID KINASE"/>
    <property type="match status" value="1"/>
</dbReference>
<dbReference type="Gene3D" id="3.30.420.40">
    <property type="match status" value="2"/>
</dbReference>
<name>A0ABQ0CBZ4_9PROT</name>
<dbReference type="RefSeq" id="WP_420906142.1">
    <property type="nucleotide sequence ID" value="NZ_BAAFGK010000005.1"/>
</dbReference>
<proteinExistence type="inferred from homology"/>
<dbReference type="CDD" id="cd24050">
    <property type="entry name" value="ASKHA_NBD_ANMK"/>
    <property type="match status" value="1"/>
</dbReference>
<accession>A0ABQ0CBZ4</accession>
<reference evidence="2 3" key="2">
    <citation type="submission" date="2024-09" db="EMBL/GenBank/DDBJ databases">
        <title>Draft genome sequence of Candidatus Magnetaquicoccaceae bacterium FCR-1.</title>
        <authorList>
            <person name="Shimoshige H."/>
            <person name="Shimamura S."/>
            <person name="Taoka A."/>
            <person name="Kobayashi H."/>
            <person name="Maekawa T."/>
        </authorList>
    </citation>
    <scope>NUCLEOTIDE SEQUENCE [LARGE SCALE GENOMIC DNA]</scope>
    <source>
        <strain evidence="2 3">FCR-1</strain>
    </source>
</reference>
<dbReference type="EC" id="2.7.1.170" evidence="1"/>
<comment type="function">
    <text evidence="1">Catalyzes the specific phosphorylation of 1,6-anhydro-N-acetylmuramic acid (anhMurNAc) with the simultaneous cleavage of the 1,6-anhydro ring, generating MurNAc-6-P. Is required for the utilization of anhMurNAc either imported from the medium or derived from its own cell wall murein, and thus plays a role in cell wall recycling.</text>
</comment>
<evidence type="ECO:0000313" key="3">
    <source>
        <dbReference type="Proteomes" id="UP001628193"/>
    </source>
</evidence>
<protein>
    <recommendedName>
        <fullName evidence="1">Anhydro-N-acetylmuramic acid kinase</fullName>
        <ecNumber evidence="1">2.7.1.170</ecNumber>
    </recommendedName>
    <alternativeName>
        <fullName evidence="1">AnhMurNAc kinase</fullName>
    </alternativeName>
</protein>
<dbReference type="NCBIfam" id="NF007148">
    <property type="entry name" value="PRK09585.3-2"/>
    <property type="match status" value="1"/>
</dbReference>
<comment type="pathway">
    <text evidence="1">Amino-sugar metabolism; 1,6-anhydro-N-acetylmuramate degradation.</text>
</comment>
<organism evidence="2 3">
    <name type="scientific">Candidatus Magnetaquiglobus chichijimensis</name>
    <dbReference type="NCBI Taxonomy" id="3141448"/>
    <lineage>
        <taxon>Bacteria</taxon>
        <taxon>Pseudomonadati</taxon>
        <taxon>Pseudomonadota</taxon>
        <taxon>Magnetococcia</taxon>
        <taxon>Magnetococcales</taxon>
        <taxon>Candidatus Magnetaquicoccaceae</taxon>
        <taxon>Candidatus Magnetaquiglobus</taxon>
    </lineage>
</organism>
<dbReference type="Pfam" id="PF03702">
    <property type="entry name" value="AnmK"/>
    <property type="match status" value="1"/>
</dbReference>
<dbReference type="NCBIfam" id="NF007139">
    <property type="entry name" value="PRK09585.1-3"/>
    <property type="match status" value="1"/>
</dbReference>
<dbReference type="SUPFAM" id="SSF53067">
    <property type="entry name" value="Actin-like ATPase domain"/>
    <property type="match status" value="1"/>
</dbReference>
<keyword evidence="1" id="KW-0547">Nucleotide-binding</keyword>